<feature type="domain" description="Semialdehyde dehydrogenase NAD-binding" evidence="7">
    <location>
        <begin position="4"/>
        <end position="105"/>
    </location>
</feature>
<dbReference type="Pfam" id="PF22698">
    <property type="entry name" value="Semialdhyde_dhC_1"/>
    <property type="match status" value="1"/>
</dbReference>
<dbReference type="InterPro" id="IPR036291">
    <property type="entry name" value="NAD(P)-bd_dom_sf"/>
</dbReference>
<dbReference type="Gene3D" id="3.40.50.720">
    <property type="entry name" value="NAD(P)-binding Rossmann-like Domain"/>
    <property type="match status" value="1"/>
</dbReference>
<dbReference type="SUPFAM" id="SSF55347">
    <property type="entry name" value="Glyceraldehyde-3-phosphate dehydrogenase-like, C-terminal domain"/>
    <property type="match status" value="1"/>
</dbReference>
<dbReference type="RefSeq" id="WP_146571247.1">
    <property type="nucleotide sequence ID" value="NZ_CP042306.1"/>
</dbReference>
<dbReference type="GO" id="GO:0003942">
    <property type="term" value="F:N-acetyl-gamma-glutamyl-phosphate reductase activity"/>
    <property type="evidence" value="ECO:0007669"/>
    <property type="project" value="UniProtKB-UniRule"/>
</dbReference>
<comment type="pathway">
    <text evidence="6">Amino-acid biosynthesis; L-arginine biosynthesis; N(2)-acetyl-L-ornithine from L-glutamate: step 3/4.</text>
</comment>
<evidence type="ECO:0000259" key="7">
    <source>
        <dbReference type="SMART" id="SM00859"/>
    </source>
</evidence>
<dbReference type="PANTHER" id="PTHR32338:SF10">
    <property type="entry name" value="N-ACETYL-GAMMA-GLUTAMYL-PHOSPHATE REDUCTASE, CHLOROPLASTIC-RELATED"/>
    <property type="match status" value="1"/>
</dbReference>
<dbReference type="UniPathway" id="UPA00068">
    <property type="reaction ID" value="UER00108"/>
</dbReference>
<dbReference type="InterPro" id="IPR058924">
    <property type="entry name" value="AGPR_dimerisation_dom"/>
</dbReference>
<evidence type="ECO:0000256" key="2">
    <source>
        <dbReference type="ARBA" id="ARBA00022571"/>
    </source>
</evidence>
<dbReference type="InterPro" id="IPR000534">
    <property type="entry name" value="Semialdehyde_DH_NAD-bd"/>
</dbReference>
<dbReference type="HAMAP" id="MF_01110">
    <property type="entry name" value="ArgC_type2"/>
    <property type="match status" value="1"/>
</dbReference>
<reference evidence="8 9" key="1">
    <citation type="submission" date="2019-07" db="EMBL/GenBank/DDBJ databases">
        <title>Full genome sequence of Sphingomonas sp. 4R-6-7(HKS19).</title>
        <authorList>
            <person name="Im W.-T."/>
        </authorList>
    </citation>
    <scope>NUCLEOTIDE SEQUENCE [LARGE SCALE GENOMIC DNA]</scope>
    <source>
        <strain evidence="8 9">HKS19</strain>
    </source>
</reference>
<comment type="subcellular location">
    <subcellularLocation>
        <location evidence="6">Cytoplasm</location>
    </subcellularLocation>
</comment>
<dbReference type="NCBIfam" id="TIGR01851">
    <property type="entry name" value="argC_other"/>
    <property type="match status" value="1"/>
</dbReference>
<dbReference type="GO" id="GO:0005737">
    <property type="term" value="C:cytoplasm"/>
    <property type="evidence" value="ECO:0007669"/>
    <property type="project" value="UniProtKB-SubCell"/>
</dbReference>
<evidence type="ECO:0000256" key="3">
    <source>
        <dbReference type="ARBA" id="ARBA00022605"/>
    </source>
</evidence>
<dbReference type="GO" id="GO:0006526">
    <property type="term" value="P:L-arginine biosynthetic process"/>
    <property type="evidence" value="ECO:0007669"/>
    <property type="project" value="UniProtKB-UniRule"/>
</dbReference>
<proteinExistence type="inferred from homology"/>
<dbReference type="InterPro" id="IPR010136">
    <property type="entry name" value="AGPR_type-2"/>
</dbReference>
<dbReference type="Pfam" id="PF01118">
    <property type="entry name" value="Semialdhyde_dh"/>
    <property type="match status" value="1"/>
</dbReference>
<dbReference type="InterPro" id="IPR050085">
    <property type="entry name" value="AGPR"/>
</dbReference>
<dbReference type="GO" id="GO:0051287">
    <property type="term" value="F:NAD binding"/>
    <property type="evidence" value="ECO:0007669"/>
    <property type="project" value="InterPro"/>
</dbReference>
<comment type="function">
    <text evidence="6">Catalyzes the NADPH-dependent reduction of N-acetyl-5-glutamyl phosphate to yield N-acetyl-L-glutamate 5-semialdehyde.</text>
</comment>
<dbReference type="EC" id="1.2.1.38" evidence="6"/>
<keyword evidence="5 6" id="KW-0560">Oxidoreductase</keyword>
<evidence type="ECO:0000256" key="4">
    <source>
        <dbReference type="ARBA" id="ARBA00022857"/>
    </source>
</evidence>
<keyword evidence="3 6" id="KW-0028">Amino-acid biosynthesis</keyword>
<dbReference type="SMART" id="SM00859">
    <property type="entry name" value="Semialdhyde_dh"/>
    <property type="match status" value="1"/>
</dbReference>
<protein>
    <recommendedName>
        <fullName evidence="6">N-acetyl-gamma-glutamyl-phosphate reductase</fullName>
        <shortName evidence="6">AGPR</shortName>
        <ecNumber evidence="6">1.2.1.38</ecNumber>
    </recommendedName>
    <alternativeName>
        <fullName evidence="6">N-acetyl-glutamate semialdehyde dehydrogenase</fullName>
        <shortName evidence="6">NAGSA dehydrogenase</shortName>
    </alternativeName>
</protein>
<evidence type="ECO:0000256" key="6">
    <source>
        <dbReference type="HAMAP-Rule" id="MF_01110"/>
    </source>
</evidence>
<name>A0A5B8LIF8_9SPHN</name>
<evidence type="ECO:0000313" key="9">
    <source>
        <dbReference type="Proteomes" id="UP000315673"/>
    </source>
</evidence>
<comment type="catalytic activity">
    <reaction evidence="6">
        <text>N-acetyl-L-glutamate 5-semialdehyde + phosphate + NADP(+) = N-acetyl-L-glutamyl 5-phosphate + NADPH + H(+)</text>
        <dbReference type="Rhea" id="RHEA:21588"/>
        <dbReference type="ChEBI" id="CHEBI:15378"/>
        <dbReference type="ChEBI" id="CHEBI:29123"/>
        <dbReference type="ChEBI" id="CHEBI:43474"/>
        <dbReference type="ChEBI" id="CHEBI:57783"/>
        <dbReference type="ChEBI" id="CHEBI:57936"/>
        <dbReference type="ChEBI" id="CHEBI:58349"/>
        <dbReference type="EC" id="1.2.1.38"/>
    </reaction>
</comment>
<evidence type="ECO:0000313" key="8">
    <source>
        <dbReference type="EMBL" id="QDZ07609.1"/>
    </source>
</evidence>
<gene>
    <name evidence="6 8" type="primary">argC</name>
    <name evidence="8" type="ORF">FPZ24_09005</name>
</gene>
<accession>A0A5B8LIF8</accession>
<evidence type="ECO:0000256" key="5">
    <source>
        <dbReference type="ARBA" id="ARBA00023002"/>
    </source>
</evidence>
<keyword evidence="2 6" id="KW-0055">Arginine biosynthesis</keyword>
<dbReference type="Gene3D" id="3.30.360.10">
    <property type="entry name" value="Dihydrodipicolinate Reductase, domain 2"/>
    <property type="match status" value="1"/>
</dbReference>
<comment type="similarity">
    <text evidence="6">Belongs to the NAGSA dehydrogenase family. Type 2 subfamily.</text>
</comment>
<dbReference type="KEGG" id="spai:FPZ24_09005"/>
<keyword evidence="9" id="KW-1185">Reference proteome</keyword>
<keyword evidence="4 6" id="KW-0521">NADP</keyword>
<organism evidence="8 9">
    <name type="scientific">Sphingomonas panacisoli</name>
    <dbReference type="NCBI Taxonomy" id="1813879"/>
    <lineage>
        <taxon>Bacteria</taxon>
        <taxon>Pseudomonadati</taxon>
        <taxon>Pseudomonadota</taxon>
        <taxon>Alphaproteobacteria</taxon>
        <taxon>Sphingomonadales</taxon>
        <taxon>Sphingomonadaceae</taxon>
        <taxon>Sphingomonas</taxon>
    </lineage>
</organism>
<dbReference type="PANTHER" id="PTHR32338">
    <property type="entry name" value="N-ACETYL-GAMMA-GLUTAMYL-PHOSPHATE REDUCTASE, CHLOROPLASTIC-RELATED-RELATED"/>
    <property type="match status" value="1"/>
</dbReference>
<dbReference type="Proteomes" id="UP000315673">
    <property type="component" value="Chromosome"/>
</dbReference>
<dbReference type="CDD" id="cd23935">
    <property type="entry name" value="AGPR_2_C"/>
    <property type="match status" value="1"/>
</dbReference>
<dbReference type="EMBL" id="CP042306">
    <property type="protein sequence ID" value="QDZ07609.1"/>
    <property type="molecule type" value="Genomic_DNA"/>
</dbReference>
<keyword evidence="1 6" id="KW-0963">Cytoplasm</keyword>
<dbReference type="AlphaFoldDB" id="A0A5B8LIF8"/>
<sequence length="309" mass="32440">MTIGVFIDGGHGTTGLEIADRLDGRDDIALIVLDDAHRKDDAARRAALNDADFVILCLPDDASRDAVGMISSAKTRVIDASSAHRVADGWTYGFAELEADQQAVIAAAPRVTNPGCYPTGFLALVRPLVRAGLIPTSWPLSVNALSGYSGGGKAMIAEFEGGESPTRARAYGLDLAHKHIAEMRRHAGIDHLPIFQPGVADTYRGMIVEVPLPLHALPGKPTLAQVEAVLTDAYKGSPLVRIASGDVKFVRIEDDAGTDRLTLRVCGNDATGQARLIATLDNLGKGAAGAAVQNLNIMAGFDATVGLTL</sequence>
<dbReference type="SUPFAM" id="SSF51735">
    <property type="entry name" value="NAD(P)-binding Rossmann-fold domains"/>
    <property type="match status" value="1"/>
</dbReference>
<feature type="active site" evidence="6">
    <location>
        <position position="116"/>
    </location>
</feature>
<dbReference type="OrthoDB" id="9801289at2"/>
<evidence type="ECO:0000256" key="1">
    <source>
        <dbReference type="ARBA" id="ARBA00022490"/>
    </source>
</evidence>